<keyword evidence="3" id="KW-0285">Flavoprotein</keyword>
<comment type="similarity">
    <text evidence="2">Belongs to the PheA/TfdB FAD monooxygenase family.</text>
</comment>
<dbReference type="InterPro" id="IPR036249">
    <property type="entry name" value="Thioredoxin-like_sf"/>
</dbReference>
<evidence type="ECO:0000256" key="1">
    <source>
        <dbReference type="ARBA" id="ARBA00001974"/>
    </source>
</evidence>
<dbReference type="Pfam" id="PF01494">
    <property type="entry name" value="FAD_binding_3"/>
    <property type="match status" value="1"/>
</dbReference>
<reference evidence="7 8" key="1">
    <citation type="submission" date="2021-03" db="EMBL/GenBank/DDBJ databases">
        <authorList>
            <person name="So Y."/>
        </authorList>
    </citation>
    <scope>NUCLEOTIDE SEQUENCE [LARGE SCALE GENOMIC DNA]</scope>
    <source>
        <strain evidence="7 8">SSH11</strain>
    </source>
</reference>
<evidence type="ECO:0000256" key="2">
    <source>
        <dbReference type="ARBA" id="ARBA00007801"/>
    </source>
</evidence>
<sequence>MMSPILIVGAGPVGLTMAAELARYGLPVRIIDRSPHPAETSRAIVIWSRTLELLERAGCADAFLEIGHRVHAATIRSGEAVLGRTELCDIASAYNFALMVPQSDTERLLGAHLRSFGVSVEREVELVSFTASAEGVTARLAHAGGREETVETPWLLGCDGAHSAVRHGLGAEFEGTAQRDDWILADVRLEGEARPPTDEITTYLHRDGPLAIFPMAGGRARMIAAVGESSPGHPRPAPTIEEVQALLGQRAGGEIRALDPVWLASFRINGRKARDYRQGRVFLAGDAAHIHSPAGGQGMNTGMQDAINLAWKLAMVAQGAAAPALLDSYSPERGAVGETVLRNAARLTDMATLAHPAAIVARNLALHFMLGFHAVRKRMALTMSEVEIAYPESPLSAGRHAGVRLAPADYDGPPPGAGAVPRFVLYAADTARGAALAARFPALLEPRPRRPPVAGRLLVVRPDGYVGLSASAEAWDEVEAYLRRLAPTHAAVPADLGDEGIPAS</sequence>
<evidence type="ECO:0000256" key="5">
    <source>
        <dbReference type="ARBA" id="ARBA00023002"/>
    </source>
</evidence>
<dbReference type="Proteomes" id="UP000681594">
    <property type="component" value="Unassembled WGS sequence"/>
</dbReference>
<keyword evidence="4" id="KW-0274">FAD</keyword>
<keyword evidence="5" id="KW-0560">Oxidoreductase</keyword>
<feature type="domain" description="FAD-binding" evidence="6">
    <location>
        <begin position="4"/>
        <end position="344"/>
    </location>
</feature>
<dbReference type="PANTHER" id="PTHR43004">
    <property type="entry name" value="TRK SYSTEM POTASSIUM UPTAKE PROTEIN"/>
    <property type="match status" value="1"/>
</dbReference>
<name>A0ABS4AFN1_9PROT</name>
<dbReference type="GO" id="GO:0004497">
    <property type="term" value="F:monooxygenase activity"/>
    <property type="evidence" value="ECO:0007669"/>
    <property type="project" value="UniProtKB-KW"/>
</dbReference>
<organism evidence="7 8">
    <name type="scientific">Pararoseomonas baculiformis</name>
    <dbReference type="NCBI Taxonomy" id="2820812"/>
    <lineage>
        <taxon>Bacteria</taxon>
        <taxon>Pseudomonadati</taxon>
        <taxon>Pseudomonadota</taxon>
        <taxon>Alphaproteobacteria</taxon>
        <taxon>Acetobacterales</taxon>
        <taxon>Acetobacteraceae</taxon>
        <taxon>Pararoseomonas</taxon>
    </lineage>
</organism>
<dbReference type="Gene3D" id="3.50.50.60">
    <property type="entry name" value="FAD/NAD(P)-binding domain"/>
    <property type="match status" value="1"/>
</dbReference>
<dbReference type="Gene3D" id="3.30.70.2450">
    <property type="match status" value="1"/>
</dbReference>
<dbReference type="PRINTS" id="PR00420">
    <property type="entry name" value="RNGMNOXGNASE"/>
</dbReference>
<evidence type="ECO:0000313" key="8">
    <source>
        <dbReference type="Proteomes" id="UP000681594"/>
    </source>
</evidence>
<protein>
    <submittedName>
        <fullName evidence="7">FAD-dependent monooxygenase</fullName>
    </submittedName>
</protein>
<dbReference type="InterPro" id="IPR036188">
    <property type="entry name" value="FAD/NAD-bd_sf"/>
</dbReference>
<dbReference type="SUPFAM" id="SSF52833">
    <property type="entry name" value="Thioredoxin-like"/>
    <property type="match status" value="1"/>
</dbReference>
<comment type="cofactor">
    <cofactor evidence="1">
        <name>FAD</name>
        <dbReference type="ChEBI" id="CHEBI:57692"/>
    </cofactor>
</comment>
<dbReference type="SUPFAM" id="SSF51905">
    <property type="entry name" value="FAD/NAD(P)-binding domain"/>
    <property type="match status" value="1"/>
</dbReference>
<evidence type="ECO:0000259" key="6">
    <source>
        <dbReference type="Pfam" id="PF01494"/>
    </source>
</evidence>
<keyword evidence="7" id="KW-0503">Monooxygenase</keyword>
<evidence type="ECO:0000256" key="3">
    <source>
        <dbReference type="ARBA" id="ARBA00022630"/>
    </source>
</evidence>
<dbReference type="InterPro" id="IPR002938">
    <property type="entry name" value="FAD-bd"/>
</dbReference>
<keyword evidence="8" id="KW-1185">Reference proteome</keyword>
<dbReference type="PANTHER" id="PTHR43004:SF19">
    <property type="entry name" value="BINDING MONOOXYGENASE, PUTATIVE (JCVI)-RELATED"/>
    <property type="match status" value="1"/>
</dbReference>
<dbReference type="InterPro" id="IPR038220">
    <property type="entry name" value="PHOX_C_sf"/>
</dbReference>
<proteinExistence type="inferred from homology"/>
<dbReference type="EMBL" id="JAGIZB010000012">
    <property type="protein sequence ID" value="MBP0445820.1"/>
    <property type="molecule type" value="Genomic_DNA"/>
</dbReference>
<dbReference type="InterPro" id="IPR050641">
    <property type="entry name" value="RIFMO-like"/>
</dbReference>
<accession>A0ABS4AFN1</accession>
<comment type="caution">
    <text evidence="7">The sequence shown here is derived from an EMBL/GenBank/DDBJ whole genome shotgun (WGS) entry which is preliminary data.</text>
</comment>
<evidence type="ECO:0000256" key="4">
    <source>
        <dbReference type="ARBA" id="ARBA00022827"/>
    </source>
</evidence>
<dbReference type="Gene3D" id="3.40.30.20">
    <property type="match status" value="1"/>
</dbReference>
<gene>
    <name evidence="7" type="ORF">J8J14_13650</name>
</gene>
<evidence type="ECO:0000313" key="7">
    <source>
        <dbReference type="EMBL" id="MBP0445820.1"/>
    </source>
</evidence>